<dbReference type="GeneID" id="300653971"/>
<dbReference type="Proteomes" id="UP000470384">
    <property type="component" value="Unassembled WGS sequence"/>
</dbReference>
<proteinExistence type="predicted"/>
<accession>A0A845QEK4</accession>
<comment type="caution">
    <text evidence="1">The sequence shown here is derived from an EMBL/GenBank/DDBJ whole genome shotgun (WGS) entry which is preliminary data.</text>
</comment>
<keyword evidence="2" id="KW-1185">Reference proteome</keyword>
<dbReference type="RefSeq" id="WP_160588969.1">
    <property type="nucleotide sequence ID" value="NZ_BMHN01000001.1"/>
</dbReference>
<dbReference type="OrthoDB" id="252678at2"/>
<gene>
    <name evidence="1" type="ORF">GTQ45_14690</name>
</gene>
<protein>
    <submittedName>
        <fullName evidence="1">Uncharacterized protein</fullName>
    </submittedName>
</protein>
<organism evidence="1 2">
    <name type="scientific">Pyruvatibacter mobilis</name>
    <dbReference type="NCBI Taxonomy" id="1712261"/>
    <lineage>
        <taxon>Bacteria</taxon>
        <taxon>Pseudomonadati</taxon>
        <taxon>Pseudomonadota</taxon>
        <taxon>Alphaproteobacteria</taxon>
        <taxon>Hyphomicrobiales</taxon>
        <taxon>Parvibaculaceae</taxon>
        <taxon>Pyruvatibacter</taxon>
    </lineage>
</organism>
<dbReference type="EMBL" id="WXYQ01000013">
    <property type="protein sequence ID" value="NBG96982.1"/>
    <property type="molecule type" value="Genomic_DNA"/>
</dbReference>
<dbReference type="AlphaFoldDB" id="A0A845QEK4"/>
<sequence length="96" mass="10461">MTDNHTLARRMLADMFLYYRLAPHGFAAGRDVACVAADFASHDLGLAILLDPVPDDPRAEQLIGLGWRVLSLSGAQVRQDPDSVRQTLLDTAQALS</sequence>
<name>A0A845QEK4_9HYPH</name>
<evidence type="ECO:0000313" key="2">
    <source>
        <dbReference type="Proteomes" id="UP000470384"/>
    </source>
</evidence>
<reference evidence="1 2" key="1">
    <citation type="journal article" date="2016" name="Int. J. Syst. Evol. Microbiol.">
        <title>Pyruvatibacter mobilis gen. nov., sp. nov., a marine bacterium from the culture broth of Picochlorum sp. 122.</title>
        <authorList>
            <person name="Wang G."/>
            <person name="Tang M."/>
            <person name="Wu H."/>
            <person name="Dai S."/>
            <person name="Li T."/>
            <person name="Chen C."/>
            <person name="He H."/>
            <person name="Fan J."/>
            <person name="Xiang W."/>
            <person name="Li X."/>
        </authorList>
    </citation>
    <scope>NUCLEOTIDE SEQUENCE [LARGE SCALE GENOMIC DNA]</scope>
    <source>
        <strain evidence="1 2">GYP-11</strain>
    </source>
</reference>
<evidence type="ECO:0000313" key="1">
    <source>
        <dbReference type="EMBL" id="NBG96982.1"/>
    </source>
</evidence>